<feature type="region of interest" description="Disordered" evidence="1">
    <location>
        <begin position="55"/>
        <end position="95"/>
    </location>
</feature>
<evidence type="ECO:0000256" key="1">
    <source>
        <dbReference type="SAM" id="MobiDB-lite"/>
    </source>
</evidence>
<accession>A0A4Y2DS79</accession>
<feature type="compositionally biased region" description="Basic residues" evidence="1">
    <location>
        <begin position="83"/>
        <end position="95"/>
    </location>
</feature>
<evidence type="ECO:0000313" key="3">
    <source>
        <dbReference type="Proteomes" id="UP000499080"/>
    </source>
</evidence>
<dbReference type="Proteomes" id="UP000499080">
    <property type="component" value="Unassembled WGS sequence"/>
</dbReference>
<comment type="caution">
    <text evidence="2">The sequence shown here is derived from an EMBL/GenBank/DDBJ whole genome shotgun (WGS) entry which is preliminary data.</text>
</comment>
<proteinExistence type="predicted"/>
<gene>
    <name evidence="2" type="ORF">AVEN_137254_1</name>
</gene>
<protein>
    <submittedName>
        <fullName evidence="2">Uncharacterized protein</fullName>
    </submittedName>
</protein>
<organism evidence="2 3">
    <name type="scientific">Araneus ventricosus</name>
    <name type="common">Orbweaver spider</name>
    <name type="synonym">Epeira ventricosa</name>
    <dbReference type="NCBI Taxonomy" id="182803"/>
    <lineage>
        <taxon>Eukaryota</taxon>
        <taxon>Metazoa</taxon>
        <taxon>Ecdysozoa</taxon>
        <taxon>Arthropoda</taxon>
        <taxon>Chelicerata</taxon>
        <taxon>Arachnida</taxon>
        <taxon>Araneae</taxon>
        <taxon>Araneomorphae</taxon>
        <taxon>Entelegynae</taxon>
        <taxon>Araneoidea</taxon>
        <taxon>Araneidae</taxon>
        <taxon>Araneus</taxon>
    </lineage>
</organism>
<sequence>MIGLTKRRSRISVLQRSSSSNWEIQAVEMPNHSPLKYFRKFTSIPIASSSTQLLPTNSRTLNYKKRDKKNTEKSTNKEGSRIRCNRLHRIQRSQQ</sequence>
<evidence type="ECO:0000313" key="2">
    <source>
        <dbReference type="EMBL" id="GBM18876.1"/>
    </source>
</evidence>
<dbReference type="EMBL" id="BGPR01000413">
    <property type="protein sequence ID" value="GBM18876.1"/>
    <property type="molecule type" value="Genomic_DNA"/>
</dbReference>
<keyword evidence="3" id="KW-1185">Reference proteome</keyword>
<name>A0A4Y2DS79_ARAVE</name>
<feature type="compositionally biased region" description="Basic and acidic residues" evidence="1">
    <location>
        <begin position="69"/>
        <end position="81"/>
    </location>
</feature>
<reference evidence="2 3" key="1">
    <citation type="journal article" date="2019" name="Sci. Rep.">
        <title>Orb-weaving spider Araneus ventricosus genome elucidates the spidroin gene catalogue.</title>
        <authorList>
            <person name="Kono N."/>
            <person name="Nakamura H."/>
            <person name="Ohtoshi R."/>
            <person name="Moran D.A.P."/>
            <person name="Shinohara A."/>
            <person name="Yoshida Y."/>
            <person name="Fujiwara M."/>
            <person name="Mori M."/>
            <person name="Tomita M."/>
            <person name="Arakawa K."/>
        </authorList>
    </citation>
    <scope>NUCLEOTIDE SEQUENCE [LARGE SCALE GENOMIC DNA]</scope>
</reference>
<dbReference type="AlphaFoldDB" id="A0A4Y2DS79"/>